<dbReference type="PANTHER" id="PTHR48081">
    <property type="entry name" value="AB HYDROLASE SUPERFAMILY PROTEIN C4A8.06C"/>
    <property type="match status" value="1"/>
</dbReference>
<keyword evidence="4" id="KW-1185">Reference proteome</keyword>
<organism evidence="3 4">
    <name type="scientific">Aeromicrobium yanjiei</name>
    <dbReference type="NCBI Taxonomy" id="2662028"/>
    <lineage>
        <taxon>Bacteria</taxon>
        <taxon>Bacillati</taxon>
        <taxon>Actinomycetota</taxon>
        <taxon>Actinomycetes</taxon>
        <taxon>Propionibacteriales</taxon>
        <taxon>Nocardioidaceae</taxon>
        <taxon>Aeromicrobium</taxon>
    </lineage>
</organism>
<name>A0A5Q2MAS1_9ACTN</name>
<dbReference type="EMBL" id="CP045737">
    <property type="protein sequence ID" value="QGG40204.1"/>
    <property type="molecule type" value="Genomic_DNA"/>
</dbReference>
<dbReference type="InterPro" id="IPR029058">
    <property type="entry name" value="AB_hydrolase_fold"/>
</dbReference>
<evidence type="ECO:0000256" key="1">
    <source>
        <dbReference type="ARBA" id="ARBA00022801"/>
    </source>
</evidence>
<accession>A0A5Q2MAS1</accession>
<dbReference type="PANTHER" id="PTHR48081:SF8">
    <property type="entry name" value="ALPHA_BETA HYDROLASE FOLD-3 DOMAIN-CONTAINING PROTEIN-RELATED"/>
    <property type="match status" value="1"/>
</dbReference>
<dbReference type="SUPFAM" id="SSF53474">
    <property type="entry name" value="alpha/beta-Hydrolases"/>
    <property type="match status" value="1"/>
</dbReference>
<gene>
    <name evidence="3" type="ORF">GEV26_01785</name>
</gene>
<proteinExistence type="predicted"/>
<dbReference type="InterPro" id="IPR013094">
    <property type="entry name" value="AB_hydrolase_3"/>
</dbReference>
<dbReference type="Proteomes" id="UP000392064">
    <property type="component" value="Chromosome"/>
</dbReference>
<feature type="domain" description="Alpha/beta hydrolase fold-3" evidence="2">
    <location>
        <begin position="85"/>
        <end position="290"/>
    </location>
</feature>
<dbReference type="Pfam" id="PF07859">
    <property type="entry name" value="Abhydrolase_3"/>
    <property type="match status" value="1"/>
</dbReference>
<keyword evidence="1 3" id="KW-0378">Hydrolase</keyword>
<dbReference type="InterPro" id="IPR050300">
    <property type="entry name" value="GDXG_lipolytic_enzyme"/>
</dbReference>
<dbReference type="AlphaFoldDB" id="A0A5Q2MAS1"/>
<sequence>MTSLSYDPEIKAVLEQAASAGRPAPPARGDWESLRARTEMLMAAVAPAARPPSVSVSNYSTTTWDGDELSLRWYTRAGSTPGSAVVYSHGGGLVCGTLDLYDAIISRYVESSGVPFLAVEYRRAPEARDTSLTRDVFAAIVWLHEHANDLGVDPDRVAVMGDSGGGAPAAGAAIMARDHGVPLARQLLIYPMLDDRNTVPDPTLEPLATWTYDNNFTGWSALLGEAIGTEDVSELAAPARAKDLSGVAPAYLDVGELDIFRDETINYARLLSACGVSVELHVHPGAPHAFEGLAPGAAVSQRVLEDRNWALTSL</sequence>
<dbReference type="Gene3D" id="3.40.50.1820">
    <property type="entry name" value="alpha/beta hydrolase"/>
    <property type="match status" value="1"/>
</dbReference>
<protein>
    <submittedName>
        <fullName evidence="3">Alpha/beta hydrolase fold domain-containing protein</fullName>
    </submittedName>
</protein>
<evidence type="ECO:0000313" key="3">
    <source>
        <dbReference type="EMBL" id="QGG40204.1"/>
    </source>
</evidence>
<dbReference type="GO" id="GO:0016787">
    <property type="term" value="F:hydrolase activity"/>
    <property type="evidence" value="ECO:0007669"/>
    <property type="project" value="UniProtKB-KW"/>
</dbReference>
<reference evidence="3 4" key="1">
    <citation type="submission" date="2019-11" db="EMBL/GenBank/DDBJ databases">
        <authorList>
            <person name="Li J."/>
        </authorList>
    </citation>
    <scope>NUCLEOTIDE SEQUENCE [LARGE SCALE GENOMIC DNA]</scope>
    <source>
        <strain evidence="3 4">MF47</strain>
    </source>
</reference>
<dbReference type="KEGG" id="aef:GEV26_01785"/>
<evidence type="ECO:0000259" key="2">
    <source>
        <dbReference type="Pfam" id="PF07859"/>
    </source>
</evidence>
<dbReference type="RefSeq" id="WP_153651476.1">
    <property type="nucleotide sequence ID" value="NZ_CP045737.1"/>
</dbReference>
<evidence type="ECO:0000313" key="4">
    <source>
        <dbReference type="Proteomes" id="UP000392064"/>
    </source>
</evidence>